<reference evidence="1" key="1">
    <citation type="submission" date="2018-05" db="EMBL/GenBank/DDBJ databases">
        <authorList>
            <person name="Lanie J.A."/>
            <person name="Ng W.-L."/>
            <person name="Kazmierczak K.M."/>
            <person name="Andrzejewski T.M."/>
            <person name="Davidsen T.M."/>
            <person name="Wayne K.J."/>
            <person name="Tettelin H."/>
            <person name="Glass J.I."/>
            <person name="Rusch D."/>
            <person name="Podicherti R."/>
            <person name="Tsui H.-C.T."/>
            <person name="Winkler M.E."/>
        </authorList>
    </citation>
    <scope>NUCLEOTIDE SEQUENCE</scope>
</reference>
<sequence>ILGLYEPVGKNGYRHKYFVPSAEDIFNPEVLLAQSI</sequence>
<gene>
    <name evidence="1" type="ORF">METZ01_LOCUS319254</name>
</gene>
<feature type="non-terminal residue" evidence="1">
    <location>
        <position position="1"/>
    </location>
</feature>
<dbReference type="EMBL" id="UINC01103764">
    <property type="protein sequence ID" value="SVC66400.1"/>
    <property type="molecule type" value="Genomic_DNA"/>
</dbReference>
<organism evidence="1">
    <name type="scientific">marine metagenome</name>
    <dbReference type="NCBI Taxonomy" id="408172"/>
    <lineage>
        <taxon>unclassified sequences</taxon>
        <taxon>metagenomes</taxon>
        <taxon>ecological metagenomes</taxon>
    </lineage>
</organism>
<evidence type="ECO:0000313" key="1">
    <source>
        <dbReference type="EMBL" id="SVC66400.1"/>
    </source>
</evidence>
<accession>A0A382P0K8</accession>
<proteinExistence type="predicted"/>
<dbReference type="AlphaFoldDB" id="A0A382P0K8"/>
<name>A0A382P0K8_9ZZZZ</name>
<protein>
    <submittedName>
        <fullName evidence="1">Uncharacterized protein</fullName>
    </submittedName>
</protein>